<sequence length="230" mass="25981">MKILSWNLKGTGSFHKHAAIKSTVRAIKPIIAGLIETKAENFESQDIVAFWGGNRVNWEVSPALNNVGGLLLMWDSNAITVENLLKTPRCAVYLLYAPIDQSDRTTFWNQLGSLMHNVNAPMLFMGDFNEVLTPEERKHATGLTSNMRKFAAWVQDLGLVDIKIQNKKFTWMRANSASRINRFQVTHDWLGAFQSLNAYCREKLLSDHLAIILDTEAEDSGPKPFRSLDC</sequence>
<dbReference type="PANTHER" id="PTHR35218:SF9">
    <property type="entry name" value="ENDONUCLEASE_EXONUCLEASE_PHOSPHATASE DOMAIN-CONTAINING PROTEIN"/>
    <property type="match status" value="1"/>
</dbReference>
<dbReference type="Proteomes" id="UP001153076">
    <property type="component" value="Unassembled WGS sequence"/>
</dbReference>
<name>A0A9Q1Q9A3_9CARY</name>
<evidence type="ECO:0000259" key="1">
    <source>
        <dbReference type="Pfam" id="PF03372"/>
    </source>
</evidence>
<dbReference type="SUPFAM" id="SSF56219">
    <property type="entry name" value="DNase I-like"/>
    <property type="match status" value="1"/>
</dbReference>
<comment type="caution">
    <text evidence="2">The sequence shown here is derived from an EMBL/GenBank/DDBJ whole genome shotgun (WGS) entry which is preliminary data.</text>
</comment>
<keyword evidence="3" id="KW-1185">Reference proteome</keyword>
<dbReference type="AlphaFoldDB" id="A0A9Q1Q9A3"/>
<dbReference type="InterPro" id="IPR005135">
    <property type="entry name" value="Endo/exonuclease/phosphatase"/>
</dbReference>
<dbReference type="Pfam" id="PF03372">
    <property type="entry name" value="Exo_endo_phos"/>
    <property type="match status" value="1"/>
</dbReference>
<dbReference type="Gene3D" id="3.60.10.10">
    <property type="entry name" value="Endonuclease/exonuclease/phosphatase"/>
    <property type="match status" value="1"/>
</dbReference>
<gene>
    <name evidence="2" type="ORF">Cgig2_020576</name>
</gene>
<reference evidence="2" key="1">
    <citation type="submission" date="2022-04" db="EMBL/GenBank/DDBJ databases">
        <title>Carnegiea gigantea Genome sequencing and assembly v2.</title>
        <authorList>
            <person name="Copetti D."/>
            <person name="Sanderson M.J."/>
            <person name="Burquez A."/>
            <person name="Wojciechowski M.F."/>
        </authorList>
    </citation>
    <scope>NUCLEOTIDE SEQUENCE</scope>
    <source>
        <strain evidence="2">SGP5-SGP5p</strain>
        <tissue evidence="2">Aerial part</tissue>
    </source>
</reference>
<dbReference type="EMBL" id="JAKOGI010000571">
    <property type="protein sequence ID" value="KAJ8432946.1"/>
    <property type="molecule type" value="Genomic_DNA"/>
</dbReference>
<dbReference type="OrthoDB" id="1750912at2759"/>
<feature type="domain" description="Endonuclease/exonuclease/phosphatase" evidence="1">
    <location>
        <begin position="4"/>
        <end position="181"/>
    </location>
</feature>
<accession>A0A9Q1Q9A3</accession>
<organism evidence="2 3">
    <name type="scientific">Carnegiea gigantea</name>
    <dbReference type="NCBI Taxonomy" id="171969"/>
    <lineage>
        <taxon>Eukaryota</taxon>
        <taxon>Viridiplantae</taxon>
        <taxon>Streptophyta</taxon>
        <taxon>Embryophyta</taxon>
        <taxon>Tracheophyta</taxon>
        <taxon>Spermatophyta</taxon>
        <taxon>Magnoliopsida</taxon>
        <taxon>eudicotyledons</taxon>
        <taxon>Gunneridae</taxon>
        <taxon>Pentapetalae</taxon>
        <taxon>Caryophyllales</taxon>
        <taxon>Cactineae</taxon>
        <taxon>Cactaceae</taxon>
        <taxon>Cactoideae</taxon>
        <taxon>Echinocereeae</taxon>
        <taxon>Carnegiea</taxon>
    </lineage>
</organism>
<evidence type="ECO:0000313" key="2">
    <source>
        <dbReference type="EMBL" id="KAJ8432946.1"/>
    </source>
</evidence>
<protein>
    <recommendedName>
        <fullName evidence="1">Endonuclease/exonuclease/phosphatase domain-containing protein</fullName>
    </recommendedName>
</protein>
<evidence type="ECO:0000313" key="3">
    <source>
        <dbReference type="Proteomes" id="UP001153076"/>
    </source>
</evidence>
<dbReference type="InterPro" id="IPR036691">
    <property type="entry name" value="Endo/exonu/phosph_ase_sf"/>
</dbReference>
<dbReference type="PANTHER" id="PTHR35218">
    <property type="entry name" value="RNASE H DOMAIN-CONTAINING PROTEIN"/>
    <property type="match status" value="1"/>
</dbReference>
<dbReference type="GO" id="GO:0003824">
    <property type="term" value="F:catalytic activity"/>
    <property type="evidence" value="ECO:0007669"/>
    <property type="project" value="InterPro"/>
</dbReference>
<proteinExistence type="predicted"/>